<name>A0A2U1UBN8_9GAMM</name>
<keyword evidence="4" id="KW-0804">Transcription</keyword>
<dbReference type="EMBL" id="QDKH01000003">
    <property type="protein sequence ID" value="PWC18984.1"/>
    <property type="molecule type" value="Genomic_DNA"/>
</dbReference>
<dbReference type="InterPro" id="IPR036390">
    <property type="entry name" value="WH_DNA-bd_sf"/>
</dbReference>
<keyword evidence="3" id="KW-0238">DNA-binding</keyword>
<dbReference type="GO" id="GO:0003700">
    <property type="term" value="F:DNA-binding transcription factor activity"/>
    <property type="evidence" value="ECO:0007669"/>
    <property type="project" value="InterPro"/>
</dbReference>
<dbReference type="SUPFAM" id="SSF46785">
    <property type="entry name" value="Winged helix' DNA-binding domain"/>
    <property type="match status" value="1"/>
</dbReference>
<keyword evidence="7" id="KW-1185">Reference proteome</keyword>
<dbReference type="Gene3D" id="1.10.10.10">
    <property type="entry name" value="Winged helix-like DNA-binding domain superfamily/Winged helix DNA-binding domain"/>
    <property type="match status" value="1"/>
</dbReference>
<feature type="domain" description="HTH lysR-type" evidence="5">
    <location>
        <begin position="4"/>
        <end position="61"/>
    </location>
</feature>
<proteinExistence type="inferred from homology"/>
<protein>
    <submittedName>
        <fullName evidence="6">LysR family transcriptional regulator</fullName>
    </submittedName>
</protein>
<evidence type="ECO:0000256" key="4">
    <source>
        <dbReference type="ARBA" id="ARBA00023163"/>
    </source>
</evidence>
<comment type="similarity">
    <text evidence="1">Belongs to the LysR transcriptional regulatory family.</text>
</comment>
<evidence type="ECO:0000259" key="5">
    <source>
        <dbReference type="PROSITE" id="PS50931"/>
    </source>
</evidence>
<organism evidence="6 7">
    <name type="scientific">Brenneria corticis</name>
    <dbReference type="NCBI Taxonomy" id="2173106"/>
    <lineage>
        <taxon>Bacteria</taxon>
        <taxon>Pseudomonadati</taxon>
        <taxon>Pseudomonadota</taxon>
        <taxon>Gammaproteobacteria</taxon>
        <taxon>Enterobacterales</taxon>
        <taxon>Pectobacteriaceae</taxon>
        <taxon>Brenneria</taxon>
    </lineage>
</organism>
<evidence type="ECO:0000256" key="1">
    <source>
        <dbReference type="ARBA" id="ARBA00009437"/>
    </source>
</evidence>
<comment type="caution">
    <text evidence="6">The sequence shown here is derived from an EMBL/GenBank/DDBJ whole genome shotgun (WGS) entry which is preliminary data.</text>
</comment>
<dbReference type="PANTHER" id="PTHR30126:SF88">
    <property type="entry name" value="TRANSCRIPTIONAL REGULATOR-RELATED"/>
    <property type="match status" value="1"/>
</dbReference>
<dbReference type="InterPro" id="IPR005119">
    <property type="entry name" value="LysR_subst-bd"/>
</dbReference>
<dbReference type="Proteomes" id="UP000296159">
    <property type="component" value="Unassembled WGS sequence"/>
</dbReference>
<evidence type="ECO:0000256" key="2">
    <source>
        <dbReference type="ARBA" id="ARBA00023015"/>
    </source>
</evidence>
<accession>A0A2U1UBN8</accession>
<evidence type="ECO:0000313" key="7">
    <source>
        <dbReference type="Proteomes" id="UP000296159"/>
    </source>
</evidence>
<gene>
    <name evidence="6" type="ORF">DDT56_03310</name>
</gene>
<dbReference type="Pfam" id="PF00126">
    <property type="entry name" value="HTH_1"/>
    <property type="match status" value="1"/>
</dbReference>
<dbReference type="AlphaFoldDB" id="A0A2U1UBN8"/>
<evidence type="ECO:0000256" key="3">
    <source>
        <dbReference type="ARBA" id="ARBA00023125"/>
    </source>
</evidence>
<dbReference type="Pfam" id="PF03466">
    <property type="entry name" value="LysR_substrate"/>
    <property type="match status" value="1"/>
</dbReference>
<dbReference type="PANTHER" id="PTHR30126">
    <property type="entry name" value="HTH-TYPE TRANSCRIPTIONAL REGULATOR"/>
    <property type="match status" value="1"/>
</dbReference>
<sequence>MPQTTLEQWSVLRTVVESGSFARAAEQLNRSQSSVSYAVNRLQERLGVALLQIDGRKARLTEAGRTLLADATPLIEDMVLLEVRGRSLLAGHEAQVRLLVDCIFPRPLLFKALTAFQQQYPTVQIDLRELVRQAAPDPATLAYDLAISMWDITSRNARKMFDVELVAVAHHAHALHQRGTSLTQATLSRYPVVFIQHHDSSPAIHHASSMTNRQWRVNTVEAAISAVNSGLCYGWLPRHLIETELEEGHLAVLPLQSGASRQIPLCLSYSSRERAGIATQALAELLLAGSG</sequence>
<dbReference type="PRINTS" id="PR00039">
    <property type="entry name" value="HTHLYSR"/>
</dbReference>
<dbReference type="PROSITE" id="PS50931">
    <property type="entry name" value="HTH_LYSR"/>
    <property type="match status" value="1"/>
</dbReference>
<keyword evidence="2" id="KW-0805">Transcription regulation</keyword>
<dbReference type="SUPFAM" id="SSF53850">
    <property type="entry name" value="Periplasmic binding protein-like II"/>
    <property type="match status" value="1"/>
</dbReference>
<evidence type="ECO:0000313" key="6">
    <source>
        <dbReference type="EMBL" id="PWC18984.1"/>
    </source>
</evidence>
<dbReference type="InterPro" id="IPR036388">
    <property type="entry name" value="WH-like_DNA-bd_sf"/>
</dbReference>
<dbReference type="GO" id="GO:0000976">
    <property type="term" value="F:transcription cis-regulatory region binding"/>
    <property type="evidence" value="ECO:0007669"/>
    <property type="project" value="TreeGrafter"/>
</dbReference>
<reference evidence="6 7" key="1">
    <citation type="submission" date="2018-04" db="EMBL/GenBank/DDBJ databases">
        <title>Brenneria corticis sp.nov.</title>
        <authorList>
            <person name="Li Y."/>
        </authorList>
    </citation>
    <scope>NUCLEOTIDE SEQUENCE [LARGE SCALE GENOMIC DNA]</scope>
    <source>
        <strain evidence="6 7">CFCC 11842</strain>
    </source>
</reference>
<dbReference type="InterPro" id="IPR000847">
    <property type="entry name" value="LysR_HTH_N"/>
</dbReference>
<dbReference type="Gene3D" id="3.40.190.290">
    <property type="match status" value="1"/>
</dbReference>